<dbReference type="Proteomes" id="UP001054945">
    <property type="component" value="Unassembled WGS sequence"/>
</dbReference>
<dbReference type="EMBL" id="BPLR01002458">
    <property type="protein sequence ID" value="GIX73936.1"/>
    <property type="molecule type" value="Genomic_DNA"/>
</dbReference>
<evidence type="ECO:0000313" key="2">
    <source>
        <dbReference type="EMBL" id="GIX73936.1"/>
    </source>
</evidence>
<dbReference type="AlphaFoldDB" id="A0AAV4MND8"/>
<accession>A0AAV4MND8</accession>
<organism evidence="2 3">
    <name type="scientific">Caerostris extrusa</name>
    <name type="common">Bark spider</name>
    <name type="synonym">Caerostris bankana</name>
    <dbReference type="NCBI Taxonomy" id="172846"/>
    <lineage>
        <taxon>Eukaryota</taxon>
        <taxon>Metazoa</taxon>
        <taxon>Ecdysozoa</taxon>
        <taxon>Arthropoda</taxon>
        <taxon>Chelicerata</taxon>
        <taxon>Arachnida</taxon>
        <taxon>Araneae</taxon>
        <taxon>Araneomorphae</taxon>
        <taxon>Entelegynae</taxon>
        <taxon>Araneoidea</taxon>
        <taxon>Araneidae</taxon>
        <taxon>Caerostris</taxon>
    </lineage>
</organism>
<evidence type="ECO:0000256" key="1">
    <source>
        <dbReference type="SAM" id="MobiDB-lite"/>
    </source>
</evidence>
<feature type="region of interest" description="Disordered" evidence="1">
    <location>
        <begin position="1"/>
        <end position="61"/>
    </location>
</feature>
<keyword evidence="3" id="KW-1185">Reference proteome</keyword>
<protein>
    <submittedName>
        <fullName evidence="2">Uncharacterized protein</fullName>
    </submittedName>
</protein>
<proteinExistence type="predicted"/>
<feature type="compositionally biased region" description="Basic and acidic residues" evidence="1">
    <location>
        <begin position="26"/>
        <end position="50"/>
    </location>
</feature>
<sequence length="129" mass="14413">MSPPGYEPEACDQRAGHLATRTPTSLDKDKGLRPRKSEVPQGCRSEDTRSQRHRSAPPSIAFGNYSSNYRWGARGPFDRMGRELEILGQLIIRTVIAPPTPLPRRKSMREEIEIGVNSKSSPVKTETVL</sequence>
<evidence type="ECO:0000313" key="3">
    <source>
        <dbReference type="Proteomes" id="UP001054945"/>
    </source>
</evidence>
<comment type="caution">
    <text evidence="2">The sequence shown here is derived from an EMBL/GenBank/DDBJ whole genome shotgun (WGS) entry which is preliminary data.</text>
</comment>
<gene>
    <name evidence="2" type="ORF">CEXT_522581</name>
</gene>
<name>A0AAV4MND8_CAEEX</name>
<reference evidence="2 3" key="1">
    <citation type="submission" date="2021-06" db="EMBL/GenBank/DDBJ databases">
        <title>Caerostris extrusa draft genome.</title>
        <authorList>
            <person name="Kono N."/>
            <person name="Arakawa K."/>
        </authorList>
    </citation>
    <scope>NUCLEOTIDE SEQUENCE [LARGE SCALE GENOMIC DNA]</scope>
</reference>